<dbReference type="KEGG" id="plue:EWM63_25705"/>
<name>A0A4P6L545_9BURK</name>
<organism evidence="2 3">
    <name type="scientific">Pseudoduganella lutea</name>
    <dbReference type="NCBI Taxonomy" id="321985"/>
    <lineage>
        <taxon>Bacteria</taxon>
        <taxon>Pseudomonadati</taxon>
        <taxon>Pseudomonadota</taxon>
        <taxon>Betaproteobacteria</taxon>
        <taxon>Burkholderiales</taxon>
        <taxon>Oxalobacteraceae</taxon>
        <taxon>Telluria group</taxon>
        <taxon>Pseudoduganella</taxon>
    </lineage>
</organism>
<dbReference type="Proteomes" id="UP000290637">
    <property type="component" value="Chromosome"/>
</dbReference>
<protein>
    <submittedName>
        <fullName evidence="2">MBL fold metallo-hydrolase</fullName>
    </submittedName>
</protein>
<evidence type="ECO:0000313" key="3">
    <source>
        <dbReference type="Proteomes" id="UP000290637"/>
    </source>
</evidence>
<accession>A0A4P6L545</accession>
<proteinExistence type="predicted"/>
<evidence type="ECO:0000256" key="1">
    <source>
        <dbReference type="SAM" id="MobiDB-lite"/>
    </source>
</evidence>
<dbReference type="SUPFAM" id="SSF56281">
    <property type="entry name" value="Metallo-hydrolase/oxidoreductase"/>
    <property type="match status" value="1"/>
</dbReference>
<feature type="region of interest" description="Disordered" evidence="1">
    <location>
        <begin position="452"/>
        <end position="473"/>
    </location>
</feature>
<feature type="compositionally biased region" description="Pro residues" evidence="1">
    <location>
        <begin position="464"/>
        <end position="473"/>
    </location>
</feature>
<keyword evidence="2" id="KW-0378">Hydrolase</keyword>
<keyword evidence="3" id="KW-1185">Reference proteome</keyword>
<dbReference type="EMBL" id="CP035913">
    <property type="protein sequence ID" value="QBE65962.1"/>
    <property type="molecule type" value="Genomic_DNA"/>
</dbReference>
<dbReference type="OrthoDB" id="8705329at2"/>
<sequence>MTQPALTISRILHAGYVFACGGTRIAFDPIFENPFSRNCHAFPAVRFDVDGIRRQRFDAVFISHFHDDHCSFDSLDLLDRATPLYIYCLFDELFDMVRQLGFTSVTPLRLDVPVDVGAFQVVPREAMDADVDSMFQVKAAGLNVLNVVDSWIDDTTLAPLVAQGPWDMVLWPFQTMRELEVLAPSRFAAAPPSLPEEWIPQLRALAPRYVVPSSCQFQQEPWSWYNRAFFPISYARFAQEVTAALPATTVVRLDPSVSVALDAVSLQPAPPLDWVLPIGEGNVDYAYQGNAAPPPTSDIARHFAPLTAGQHARVLDFCRIGLPDKYGTVEPASEYFDEPRTWQLSVYDHAGVATHFRYRLEPGGPATPDDGVTPPGWTTEIPAARLWAALEEGESLTSMYLRINDAVFDADTDSALAQADVTDDPLIRCLFSDTFGAYQAAQLRRVLARSGSPGAQLPATDLPNPLPTHLPNK</sequence>
<evidence type="ECO:0000313" key="2">
    <source>
        <dbReference type="EMBL" id="QBE65962.1"/>
    </source>
</evidence>
<reference evidence="2 3" key="1">
    <citation type="submission" date="2019-02" db="EMBL/GenBank/DDBJ databases">
        <title>Draft Genome Sequences of Six Type Strains of the Genus Massilia.</title>
        <authorList>
            <person name="Miess H."/>
            <person name="Frediansyhah A."/>
            <person name="Gross H."/>
        </authorList>
    </citation>
    <scope>NUCLEOTIDE SEQUENCE [LARGE SCALE GENOMIC DNA]</scope>
    <source>
        <strain evidence="2 3">DSM 17473</strain>
    </source>
</reference>
<dbReference type="GO" id="GO:0016787">
    <property type="term" value="F:hydrolase activity"/>
    <property type="evidence" value="ECO:0007669"/>
    <property type="project" value="UniProtKB-KW"/>
</dbReference>
<dbReference type="Gene3D" id="3.60.15.10">
    <property type="entry name" value="Ribonuclease Z/Hydroxyacylglutathione hydrolase-like"/>
    <property type="match status" value="1"/>
</dbReference>
<dbReference type="InterPro" id="IPR036866">
    <property type="entry name" value="RibonucZ/Hydroxyglut_hydro"/>
</dbReference>
<dbReference type="AlphaFoldDB" id="A0A4P6L545"/>
<dbReference type="RefSeq" id="WP_130189071.1">
    <property type="nucleotide sequence ID" value="NZ_CP035913.1"/>
</dbReference>
<gene>
    <name evidence="2" type="ORF">EWM63_25705</name>
</gene>